<dbReference type="EMBL" id="CM001881">
    <property type="protein sequence ID" value="EOY24933.1"/>
    <property type="molecule type" value="Genomic_DNA"/>
</dbReference>
<dbReference type="InParanoid" id="A0A061G687"/>
<accession>A0A061G687</accession>
<name>A0A061G687_THECC</name>
<gene>
    <name evidence="2" type="ORF">TCM_016397</name>
</gene>
<dbReference type="Proteomes" id="UP000026915">
    <property type="component" value="Chromosome 3"/>
</dbReference>
<organism evidence="2 3">
    <name type="scientific">Theobroma cacao</name>
    <name type="common">Cacao</name>
    <name type="synonym">Cocoa</name>
    <dbReference type="NCBI Taxonomy" id="3641"/>
    <lineage>
        <taxon>Eukaryota</taxon>
        <taxon>Viridiplantae</taxon>
        <taxon>Streptophyta</taxon>
        <taxon>Embryophyta</taxon>
        <taxon>Tracheophyta</taxon>
        <taxon>Spermatophyta</taxon>
        <taxon>Magnoliopsida</taxon>
        <taxon>eudicotyledons</taxon>
        <taxon>Gunneridae</taxon>
        <taxon>Pentapetalae</taxon>
        <taxon>rosids</taxon>
        <taxon>malvids</taxon>
        <taxon>Malvales</taxon>
        <taxon>Malvaceae</taxon>
        <taxon>Byttnerioideae</taxon>
        <taxon>Theobroma</taxon>
    </lineage>
</organism>
<dbReference type="Gramene" id="EOY24933">
    <property type="protein sequence ID" value="EOY24933"/>
    <property type="gene ID" value="TCM_016397"/>
</dbReference>
<dbReference type="HOGENOM" id="CLU_2709823_0_0_1"/>
<evidence type="ECO:0000256" key="1">
    <source>
        <dbReference type="SAM" id="MobiDB-lite"/>
    </source>
</evidence>
<sequence length="73" mass="7640">MLMWISENEPRLSKMEGPYQADEMAKISGTTRITAVPLGENNQTVMAELEIKGWGPKGGGTGGGGLRGAGTGF</sequence>
<keyword evidence="3" id="KW-1185">Reference proteome</keyword>
<evidence type="ECO:0000313" key="2">
    <source>
        <dbReference type="EMBL" id="EOY24933.1"/>
    </source>
</evidence>
<evidence type="ECO:0000313" key="3">
    <source>
        <dbReference type="Proteomes" id="UP000026915"/>
    </source>
</evidence>
<feature type="region of interest" description="Disordered" evidence="1">
    <location>
        <begin position="53"/>
        <end position="73"/>
    </location>
</feature>
<feature type="compositionally biased region" description="Gly residues" evidence="1">
    <location>
        <begin position="55"/>
        <end position="73"/>
    </location>
</feature>
<reference evidence="2 3" key="1">
    <citation type="journal article" date="2013" name="Genome Biol.">
        <title>The genome sequence of the most widely cultivated cacao type and its use to identify candidate genes regulating pod color.</title>
        <authorList>
            <person name="Motamayor J.C."/>
            <person name="Mockaitis K."/>
            <person name="Schmutz J."/>
            <person name="Haiminen N."/>
            <person name="Iii D.L."/>
            <person name="Cornejo O."/>
            <person name="Findley S.D."/>
            <person name="Zheng P."/>
            <person name="Utro F."/>
            <person name="Royaert S."/>
            <person name="Saski C."/>
            <person name="Jenkins J."/>
            <person name="Podicheti R."/>
            <person name="Zhao M."/>
            <person name="Scheffler B.E."/>
            <person name="Stack J.C."/>
            <person name="Feltus F.A."/>
            <person name="Mustiga G.M."/>
            <person name="Amores F."/>
            <person name="Phillips W."/>
            <person name="Marelli J.P."/>
            <person name="May G.D."/>
            <person name="Shapiro H."/>
            <person name="Ma J."/>
            <person name="Bustamante C.D."/>
            <person name="Schnell R.J."/>
            <person name="Main D."/>
            <person name="Gilbert D."/>
            <person name="Parida L."/>
            <person name="Kuhn D.N."/>
        </authorList>
    </citation>
    <scope>NUCLEOTIDE SEQUENCE [LARGE SCALE GENOMIC DNA]</scope>
    <source>
        <strain evidence="3">cv. Matina 1-6</strain>
    </source>
</reference>
<proteinExistence type="predicted"/>
<protein>
    <submittedName>
        <fullName evidence="2">Uncharacterized protein</fullName>
    </submittedName>
</protein>
<dbReference type="AlphaFoldDB" id="A0A061G687"/>